<dbReference type="GO" id="GO:0003964">
    <property type="term" value="F:RNA-directed DNA polymerase activity"/>
    <property type="evidence" value="ECO:0007669"/>
    <property type="project" value="UniProtKB-KW"/>
</dbReference>
<dbReference type="InterPro" id="IPR041588">
    <property type="entry name" value="Integrase_H2C2"/>
</dbReference>
<organism evidence="2 3">
    <name type="scientific">Tanacetum coccineum</name>
    <dbReference type="NCBI Taxonomy" id="301880"/>
    <lineage>
        <taxon>Eukaryota</taxon>
        <taxon>Viridiplantae</taxon>
        <taxon>Streptophyta</taxon>
        <taxon>Embryophyta</taxon>
        <taxon>Tracheophyta</taxon>
        <taxon>Spermatophyta</taxon>
        <taxon>Magnoliopsida</taxon>
        <taxon>eudicotyledons</taxon>
        <taxon>Gunneridae</taxon>
        <taxon>Pentapetalae</taxon>
        <taxon>asterids</taxon>
        <taxon>campanulids</taxon>
        <taxon>Asterales</taxon>
        <taxon>Asteraceae</taxon>
        <taxon>Asteroideae</taxon>
        <taxon>Anthemideae</taxon>
        <taxon>Anthemidinae</taxon>
        <taxon>Tanacetum</taxon>
    </lineage>
</organism>
<dbReference type="Gene3D" id="1.10.340.70">
    <property type="match status" value="1"/>
</dbReference>
<dbReference type="InterPro" id="IPR032567">
    <property type="entry name" value="RTL1-rel"/>
</dbReference>
<keyword evidence="2" id="KW-0808">Transferase</keyword>
<dbReference type="InterPro" id="IPR043502">
    <property type="entry name" value="DNA/RNA_pol_sf"/>
</dbReference>
<accession>A0ABQ4WDM8</accession>
<feature type="domain" description="Integrase zinc-binding" evidence="1">
    <location>
        <begin position="204"/>
        <end position="242"/>
    </location>
</feature>
<reference evidence="2" key="2">
    <citation type="submission" date="2022-01" db="EMBL/GenBank/DDBJ databases">
        <authorList>
            <person name="Yamashiro T."/>
            <person name="Shiraishi A."/>
            <person name="Satake H."/>
            <person name="Nakayama K."/>
        </authorList>
    </citation>
    <scope>NUCLEOTIDE SEQUENCE</scope>
</reference>
<keyword evidence="3" id="KW-1185">Reference proteome</keyword>
<dbReference type="Pfam" id="PF17921">
    <property type="entry name" value="Integrase_H2C2"/>
    <property type="match status" value="1"/>
</dbReference>
<evidence type="ECO:0000259" key="1">
    <source>
        <dbReference type="Pfam" id="PF17921"/>
    </source>
</evidence>
<evidence type="ECO:0000313" key="2">
    <source>
        <dbReference type="EMBL" id="GJS50981.1"/>
    </source>
</evidence>
<protein>
    <submittedName>
        <fullName evidence="2">Reverse transcriptase domain-containing protein</fullName>
    </submittedName>
</protein>
<dbReference type="Gene3D" id="3.10.10.10">
    <property type="entry name" value="HIV Type 1 Reverse Transcriptase, subunit A, domain 1"/>
    <property type="match status" value="1"/>
</dbReference>
<keyword evidence="2" id="KW-0548">Nucleotidyltransferase</keyword>
<gene>
    <name evidence="2" type="ORF">Tco_0624343</name>
</gene>
<sequence>MMTTINQGMSVEEIERVVAQRVANVIEAIATKTNIARKSMIQTERQEDKVAENASNKRKWEVFPEDLLGLPLTRQVKFQIDLVPGVASIARAPYRLAPSERKELSEQLKELSDKGFIRPSSSPRGAVICTPILAYLEGSEDFIAYFDASKKGYGCCYIQRKEKRNKSWNHVADGTLTEWHKLDTVSWRIGDWVIKARVPQIIYSCHPGSDKMYQDMKKLYWWPNMKADIATYVSKCLTCAKRTIHKTTGKAKDHVNNSKDMLRACVNAPFGKAVPLDGLHLDDKLHFVEEPVEVVGREVKRLKRCRIPLVKVRWNSKRGPEFTWEREDQFKKKYPHLFTETTSSSSAAL</sequence>
<reference evidence="2" key="1">
    <citation type="journal article" date="2022" name="Int. J. Mol. Sci.">
        <title>Draft Genome of Tanacetum Coccineum: Genomic Comparison of Closely Related Tanacetum-Family Plants.</title>
        <authorList>
            <person name="Yamashiro T."/>
            <person name="Shiraishi A."/>
            <person name="Nakayama K."/>
            <person name="Satake H."/>
        </authorList>
    </citation>
    <scope>NUCLEOTIDE SEQUENCE</scope>
</reference>
<proteinExistence type="predicted"/>
<dbReference type="SUPFAM" id="SSF56672">
    <property type="entry name" value="DNA/RNA polymerases"/>
    <property type="match status" value="1"/>
</dbReference>
<comment type="caution">
    <text evidence="2">The sequence shown here is derived from an EMBL/GenBank/DDBJ whole genome shotgun (WGS) entry which is preliminary data.</text>
</comment>
<dbReference type="PANTHER" id="PTHR15503:SF45">
    <property type="entry name" value="RNA-DIRECTED DNA POLYMERASE HOMOLOG"/>
    <property type="match status" value="1"/>
</dbReference>
<name>A0ABQ4WDM8_9ASTR</name>
<dbReference type="PANTHER" id="PTHR15503">
    <property type="entry name" value="LDOC1 RELATED"/>
    <property type="match status" value="1"/>
</dbReference>
<evidence type="ECO:0000313" key="3">
    <source>
        <dbReference type="Proteomes" id="UP001151760"/>
    </source>
</evidence>
<keyword evidence="2" id="KW-0695">RNA-directed DNA polymerase</keyword>
<dbReference type="Proteomes" id="UP001151760">
    <property type="component" value="Unassembled WGS sequence"/>
</dbReference>
<dbReference type="EMBL" id="BQNB010008554">
    <property type="protein sequence ID" value="GJS50981.1"/>
    <property type="molecule type" value="Genomic_DNA"/>
</dbReference>